<proteinExistence type="predicted"/>
<dbReference type="AlphaFoldDB" id="A0AAV0UJE9"/>
<keyword evidence="2" id="KW-1185">Reference proteome</keyword>
<evidence type="ECO:0008006" key="3">
    <source>
        <dbReference type="Google" id="ProtNLM"/>
    </source>
</evidence>
<dbReference type="PANTHER" id="PTHR22538:SF1">
    <property type="entry name" value="VWFD DOMAIN-CONTAINING PROTEIN"/>
    <property type="match status" value="1"/>
</dbReference>
<sequence length="212" mass="22362">MELHGISQFDVYANPLVSDKGDTVLYNGYTTFTEGPLRFTYSLVDGASYLVTTNRSSDAKTVRCIPPSTLPFNDMLPACNALTPIPSASIGGKAIECKIGNLFKTSFAGVQYAVCLAGKLGFTAYTSAMTIGVTYLDNPVNVPKTKLNDGSSCNAIANAVGMTPTALAMLSGSEVPVSTSRILTEETHIGNGFFVVLVRLRLDRLASSGNGV</sequence>
<dbReference type="EMBL" id="CANTFM010001151">
    <property type="protein sequence ID" value="CAI5735885.1"/>
    <property type="molecule type" value="Genomic_DNA"/>
</dbReference>
<reference evidence="1" key="1">
    <citation type="submission" date="2022-12" db="EMBL/GenBank/DDBJ databases">
        <authorList>
            <person name="Webb A."/>
        </authorList>
    </citation>
    <scope>NUCLEOTIDE SEQUENCE</scope>
    <source>
        <strain evidence="1">Pd1</strain>
    </source>
</reference>
<organism evidence="1 2">
    <name type="scientific">Peronospora destructor</name>
    <dbReference type="NCBI Taxonomy" id="86335"/>
    <lineage>
        <taxon>Eukaryota</taxon>
        <taxon>Sar</taxon>
        <taxon>Stramenopiles</taxon>
        <taxon>Oomycota</taxon>
        <taxon>Peronosporomycetes</taxon>
        <taxon>Peronosporales</taxon>
        <taxon>Peronosporaceae</taxon>
        <taxon>Peronospora</taxon>
    </lineage>
</organism>
<evidence type="ECO:0000313" key="2">
    <source>
        <dbReference type="Proteomes" id="UP001162029"/>
    </source>
</evidence>
<evidence type="ECO:0000313" key="1">
    <source>
        <dbReference type="EMBL" id="CAI5735885.1"/>
    </source>
</evidence>
<name>A0AAV0UJE9_9STRA</name>
<dbReference type="PANTHER" id="PTHR22538">
    <property type="entry name" value="CILIA- AND FLAGELLA-ASSOCIATED PROTEIN 74"/>
    <property type="match status" value="1"/>
</dbReference>
<dbReference type="Proteomes" id="UP001162029">
    <property type="component" value="Unassembled WGS sequence"/>
</dbReference>
<comment type="caution">
    <text evidence="1">The sequence shown here is derived from an EMBL/GenBank/DDBJ whole genome shotgun (WGS) entry which is preliminary data.</text>
</comment>
<accession>A0AAV0UJE9</accession>
<protein>
    <recommendedName>
        <fullName evidence="3">LysM domain-containing protein</fullName>
    </recommendedName>
</protein>
<gene>
    <name evidence="1" type="ORF">PDE001_LOCUS6150</name>
</gene>